<comment type="similarity">
    <text evidence="2">Belongs to the TonB-dependent receptor family. Hemoglobin/haptoglobin binding protein subfamily.</text>
</comment>
<dbReference type="PROSITE" id="PS52016">
    <property type="entry name" value="TONB_DEPENDENT_REC_3"/>
    <property type="match status" value="1"/>
</dbReference>
<dbReference type="InterPro" id="IPR006311">
    <property type="entry name" value="TAT_signal"/>
</dbReference>
<dbReference type="InterPro" id="IPR036942">
    <property type="entry name" value="Beta-barrel_TonB_sf"/>
</dbReference>
<evidence type="ECO:0000259" key="15">
    <source>
        <dbReference type="Pfam" id="PF00593"/>
    </source>
</evidence>
<evidence type="ECO:0000256" key="11">
    <source>
        <dbReference type="PROSITE-ProRule" id="PRU01360"/>
    </source>
</evidence>
<dbReference type="InterPro" id="IPR037066">
    <property type="entry name" value="Plug_dom_sf"/>
</dbReference>
<dbReference type="PROSITE" id="PS51318">
    <property type="entry name" value="TAT"/>
    <property type="match status" value="1"/>
</dbReference>
<dbReference type="Gene3D" id="2.40.170.20">
    <property type="entry name" value="TonB-dependent receptor, beta-barrel domain"/>
    <property type="match status" value="1"/>
</dbReference>
<dbReference type="Gene3D" id="2.170.130.10">
    <property type="entry name" value="TonB-dependent receptor, plug domain"/>
    <property type="match status" value="1"/>
</dbReference>
<keyword evidence="10 11" id="KW-0998">Cell outer membrane</keyword>
<feature type="domain" description="TonB-dependent receptor plug" evidence="16">
    <location>
        <begin position="55"/>
        <end position="169"/>
    </location>
</feature>
<dbReference type="InterPro" id="IPR000531">
    <property type="entry name" value="Beta-barrel_TonB"/>
</dbReference>
<dbReference type="PANTHER" id="PTHR30069:SF29">
    <property type="entry name" value="HEMOGLOBIN AND HEMOGLOBIN-HAPTOGLOBIN-BINDING PROTEIN 1-RELATED"/>
    <property type="match status" value="1"/>
</dbReference>
<proteinExistence type="inferred from homology"/>
<keyword evidence="3 11" id="KW-0813">Transport</keyword>
<evidence type="ECO:0000256" key="5">
    <source>
        <dbReference type="ARBA" id="ARBA00022692"/>
    </source>
</evidence>
<keyword evidence="6 14" id="KW-0732">Signal</keyword>
<dbReference type="GO" id="GO:0044718">
    <property type="term" value="P:siderophore transmembrane transport"/>
    <property type="evidence" value="ECO:0007669"/>
    <property type="project" value="TreeGrafter"/>
</dbReference>
<evidence type="ECO:0000256" key="13">
    <source>
        <dbReference type="SAM" id="MobiDB-lite"/>
    </source>
</evidence>
<evidence type="ECO:0000256" key="3">
    <source>
        <dbReference type="ARBA" id="ARBA00022448"/>
    </source>
</evidence>
<dbReference type="Pfam" id="PF00593">
    <property type="entry name" value="TonB_dep_Rec_b-barrel"/>
    <property type="match status" value="1"/>
</dbReference>
<dbReference type="GO" id="GO:0015344">
    <property type="term" value="F:siderophore uptake transmembrane transporter activity"/>
    <property type="evidence" value="ECO:0007669"/>
    <property type="project" value="TreeGrafter"/>
</dbReference>
<evidence type="ECO:0000256" key="4">
    <source>
        <dbReference type="ARBA" id="ARBA00022452"/>
    </source>
</evidence>
<feature type="region of interest" description="Disordered" evidence="13">
    <location>
        <begin position="228"/>
        <end position="253"/>
    </location>
</feature>
<feature type="chain" id="PRO_5020755031" evidence="14">
    <location>
        <begin position="33"/>
        <end position="784"/>
    </location>
</feature>
<evidence type="ECO:0000256" key="7">
    <source>
        <dbReference type="ARBA" id="ARBA00023077"/>
    </source>
</evidence>
<dbReference type="EMBL" id="SNZH01000008">
    <property type="protein sequence ID" value="TDR42534.1"/>
    <property type="molecule type" value="Genomic_DNA"/>
</dbReference>
<dbReference type="PANTHER" id="PTHR30069">
    <property type="entry name" value="TONB-DEPENDENT OUTER MEMBRANE RECEPTOR"/>
    <property type="match status" value="1"/>
</dbReference>
<keyword evidence="7 12" id="KW-0798">TonB box</keyword>
<accession>A0A4R6YVK4</accession>
<evidence type="ECO:0000256" key="1">
    <source>
        <dbReference type="ARBA" id="ARBA00004571"/>
    </source>
</evidence>
<dbReference type="Proteomes" id="UP000295293">
    <property type="component" value="Unassembled WGS sequence"/>
</dbReference>
<feature type="domain" description="TonB-dependent receptor-like beta-barrel" evidence="15">
    <location>
        <begin position="294"/>
        <end position="736"/>
    </location>
</feature>
<dbReference type="SUPFAM" id="SSF56935">
    <property type="entry name" value="Porins"/>
    <property type="match status" value="1"/>
</dbReference>
<dbReference type="InterPro" id="IPR010949">
    <property type="entry name" value="TonB_Hb/transfer/lactofer_rcpt"/>
</dbReference>
<comment type="caution">
    <text evidence="17">The sequence shown here is derived from an EMBL/GenBank/DDBJ whole genome shotgun (WGS) entry which is preliminary data.</text>
</comment>
<reference evidence="17 18" key="1">
    <citation type="submission" date="2019-03" db="EMBL/GenBank/DDBJ databases">
        <title>Genomic Encyclopedia of Type Strains, Phase IV (KMG-IV): sequencing the most valuable type-strain genomes for metagenomic binning, comparative biology and taxonomic classification.</title>
        <authorList>
            <person name="Goeker M."/>
        </authorList>
    </citation>
    <scope>NUCLEOTIDE SEQUENCE [LARGE SCALE GENOMIC DNA]</scope>
    <source>
        <strain evidence="17 18">DSM 21667</strain>
    </source>
</reference>
<keyword evidence="5 11" id="KW-0812">Transmembrane</keyword>
<evidence type="ECO:0000259" key="16">
    <source>
        <dbReference type="Pfam" id="PF07715"/>
    </source>
</evidence>
<dbReference type="AlphaFoldDB" id="A0A4R6YVK4"/>
<evidence type="ECO:0000256" key="10">
    <source>
        <dbReference type="ARBA" id="ARBA00023237"/>
    </source>
</evidence>
<dbReference type="OrthoDB" id="9764669at2"/>
<evidence type="ECO:0000256" key="2">
    <source>
        <dbReference type="ARBA" id="ARBA00008143"/>
    </source>
</evidence>
<dbReference type="NCBIfam" id="TIGR01786">
    <property type="entry name" value="TonB-hemlactrns"/>
    <property type="match status" value="1"/>
</dbReference>
<protein>
    <submittedName>
        <fullName evidence="17">Hemoglobin/transferrin/lactoferrin receptor protein</fullName>
    </submittedName>
</protein>
<dbReference type="InterPro" id="IPR012910">
    <property type="entry name" value="Plug_dom"/>
</dbReference>
<comment type="subcellular location">
    <subcellularLocation>
        <location evidence="1 11">Cell outer membrane</location>
        <topology evidence="1 11">Multi-pass membrane protein</topology>
    </subcellularLocation>
</comment>
<evidence type="ECO:0000256" key="6">
    <source>
        <dbReference type="ARBA" id="ARBA00022729"/>
    </source>
</evidence>
<feature type="signal peptide" evidence="14">
    <location>
        <begin position="1"/>
        <end position="32"/>
    </location>
</feature>
<evidence type="ECO:0000256" key="8">
    <source>
        <dbReference type="ARBA" id="ARBA00023136"/>
    </source>
</evidence>
<keyword evidence="9 17" id="KW-0675">Receptor</keyword>
<name>A0A4R6YVK4_9GAMM</name>
<dbReference type="Pfam" id="PF07715">
    <property type="entry name" value="Plug"/>
    <property type="match status" value="1"/>
</dbReference>
<dbReference type="RefSeq" id="WP_133819353.1">
    <property type="nucleotide sequence ID" value="NZ_SNZH01000008.1"/>
</dbReference>
<gene>
    <name evidence="17" type="ORF">DFR29_108118</name>
</gene>
<dbReference type="InterPro" id="IPR039426">
    <property type="entry name" value="TonB-dep_rcpt-like"/>
</dbReference>
<dbReference type="CDD" id="cd01347">
    <property type="entry name" value="ligand_gated_channel"/>
    <property type="match status" value="1"/>
</dbReference>
<evidence type="ECO:0000313" key="18">
    <source>
        <dbReference type="Proteomes" id="UP000295293"/>
    </source>
</evidence>
<evidence type="ECO:0000256" key="12">
    <source>
        <dbReference type="RuleBase" id="RU003357"/>
    </source>
</evidence>
<sequence length="784" mass="85388">MKRPHPVCTRSLLALAVAASLAASTSPAAALAGPEPGPAASALTTVHVEADVAKAQSATNNVKLIGARQLDDENAQNFDDAVRYIPGVSVIDIGRFGANGFTIRGLESDRVAITVDGLGLGDSLDPASYQPYDFFRSTRGGVDIDALKSVEIIKGADSITAGSGSLGGAVVLVTKDAADYLADTGNDTFASVKAGYSSDSEETLASATLANRSGRVESLLVLTRREGHERASFDDAPAQTGPGRRTPDPLTRTSDNLLAKVDFVLGDAHRLGLIAEIADSTVDSEALSRLDASYHVRTGHDKSDRDRYGVKYEWKAGNRLFDTVEWRYDQQKQDSSGLTYMLFNSSTCPQSVRPCDRTEDRYYRQQLDATNIHFDKVFDSGGTRHTLLYGAGYQVRDADFSSVDTRYVGQTGQVTLVEVDPDFVPKTDVSNWNLYARERIAIAGGRFGLSAGLRYDNYDYKPRPDTHYQDPSGTVGDVSFAVPTWQLGADFKIAPEHTLWAQIGRGFRAPTVEDLYYATSTTPGIVDATGQEVDLWDSVANPDLQAEKSLNTEIGWRWQGDGHLLGVSVYRDRYSNFIEYVTRVRNPGTGYRVCNAAGTTCTVEYGDEYTTPANAGRVIVTGVELEGRWLLNRDLSLRFAYSYNEGEKQNGDPLASIVPASGVLGLRYDAPSRRWNLTGNLTHSAAKQRGDAVETAANGTVTPSSAYLSDRFTVLDILASVYLTEKLKFNAGIYNLLDEEYFRWQRVRFVTNGSGGVRGGVRGDGIDRYSEPGRNVRVSLAYAF</sequence>
<evidence type="ECO:0000313" key="17">
    <source>
        <dbReference type="EMBL" id="TDR42534.1"/>
    </source>
</evidence>
<evidence type="ECO:0000256" key="9">
    <source>
        <dbReference type="ARBA" id="ARBA00023170"/>
    </source>
</evidence>
<keyword evidence="18" id="KW-1185">Reference proteome</keyword>
<keyword evidence="8 11" id="KW-0472">Membrane</keyword>
<evidence type="ECO:0000256" key="14">
    <source>
        <dbReference type="SAM" id="SignalP"/>
    </source>
</evidence>
<keyword evidence="4 11" id="KW-1134">Transmembrane beta strand</keyword>
<organism evidence="17 18">
    <name type="scientific">Tahibacter aquaticus</name>
    <dbReference type="NCBI Taxonomy" id="520092"/>
    <lineage>
        <taxon>Bacteria</taxon>
        <taxon>Pseudomonadati</taxon>
        <taxon>Pseudomonadota</taxon>
        <taxon>Gammaproteobacteria</taxon>
        <taxon>Lysobacterales</taxon>
        <taxon>Rhodanobacteraceae</taxon>
        <taxon>Tahibacter</taxon>
    </lineage>
</organism>
<dbReference type="GO" id="GO:0009279">
    <property type="term" value="C:cell outer membrane"/>
    <property type="evidence" value="ECO:0007669"/>
    <property type="project" value="UniProtKB-SubCell"/>
</dbReference>